<dbReference type="InterPro" id="IPR002347">
    <property type="entry name" value="SDR_fam"/>
</dbReference>
<dbReference type="EMBL" id="JAPDMQ010000088">
    <property type="protein sequence ID" value="KAK0535814.1"/>
    <property type="molecule type" value="Genomic_DNA"/>
</dbReference>
<protein>
    <submittedName>
        <fullName evidence="3">Uncharacterized protein</fullName>
    </submittedName>
</protein>
<proteinExistence type="inferred from homology"/>
<dbReference type="Proteomes" id="UP001176521">
    <property type="component" value="Unassembled WGS sequence"/>
</dbReference>
<gene>
    <name evidence="3" type="ORF">OC842_002183</name>
</gene>
<dbReference type="InterPro" id="IPR036291">
    <property type="entry name" value="NAD(P)-bd_dom_sf"/>
</dbReference>
<evidence type="ECO:0000256" key="2">
    <source>
        <dbReference type="ARBA" id="ARBA00023002"/>
    </source>
</evidence>
<evidence type="ECO:0000256" key="1">
    <source>
        <dbReference type="ARBA" id="ARBA00006484"/>
    </source>
</evidence>
<organism evidence="3 4">
    <name type="scientific">Tilletia horrida</name>
    <dbReference type="NCBI Taxonomy" id="155126"/>
    <lineage>
        <taxon>Eukaryota</taxon>
        <taxon>Fungi</taxon>
        <taxon>Dikarya</taxon>
        <taxon>Basidiomycota</taxon>
        <taxon>Ustilaginomycotina</taxon>
        <taxon>Exobasidiomycetes</taxon>
        <taxon>Tilletiales</taxon>
        <taxon>Tilletiaceae</taxon>
        <taxon>Tilletia</taxon>
    </lineage>
</organism>
<dbReference type="AlphaFoldDB" id="A0AAN6GG13"/>
<accession>A0AAN6GG13</accession>
<dbReference type="Gene3D" id="3.40.50.720">
    <property type="entry name" value="NAD(P)-binding Rossmann-like Domain"/>
    <property type="match status" value="1"/>
</dbReference>
<evidence type="ECO:0000313" key="4">
    <source>
        <dbReference type="Proteomes" id="UP001176521"/>
    </source>
</evidence>
<name>A0AAN6GG13_9BASI</name>
<dbReference type="PANTHER" id="PTHR24320">
    <property type="entry name" value="RETINOL DEHYDROGENASE"/>
    <property type="match status" value="1"/>
</dbReference>
<sequence length="333" mass="36381">MARDVSGKNAIVTGANSGVGLAIAKELARRGATVTMACRSSVRAEQAREEVVKELRQTYGTEAAASAKSKLLIASIDTSSFAGVRGFSKAYIDEAPDRKVDLLYLNAGIGGATKKDNPFTEDGLELTYQTNFLGHFLLLYLLRDQLAEDARVLSTSSLAAVIGFLFKDFSTSQVKNQLDPGFHFMWSPLNLIPTSFCLDSTAYAHTKSMQAIMTRALNNQAARSGSRRIALAYHPGLVSSGIFRVANDLRNLNIIQVAGKLQAVFGLRPDEGVRTAVFLGTAVESALGGRGYRARLWERSMSYATPTDFFDGRHEQFWKRWCADAGIPSDWSF</sequence>
<comment type="caution">
    <text evidence="3">The sequence shown here is derived from an EMBL/GenBank/DDBJ whole genome shotgun (WGS) entry which is preliminary data.</text>
</comment>
<dbReference type="GO" id="GO:0016491">
    <property type="term" value="F:oxidoreductase activity"/>
    <property type="evidence" value="ECO:0007669"/>
    <property type="project" value="UniProtKB-KW"/>
</dbReference>
<keyword evidence="2" id="KW-0560">Oxidoreductase</keyword>
<keyword evidence="4" id="KW-1185">Reference proteome</keyword>
<dbReference type="PANTHER" id="PTHR24320:SF152">
    <property type="entry name" value="SHORT-CHAIN DEHYDROGENASE_REDUCTASE FAMILY PROTEIN"/>
    <property type="match status" value="1"/>
</dbReference>
<evidence type="ECO:0000313" key="3">
    <source>
        <dbReference type="EMBL" id="KAK0535814.1"/>
    </source>
</evidence>
<comment type="similarity">
    <text evidence="1">Belongs to the short-chain dehydrogenases/reductases (SDR) family.</text>
</comment>
<dbReference type="SUPFAM" id="SSF51735">
    <property type="entry name" value="NAD(P)-binding Rossmann-fold domains"/>
    <property type="match status" value="1"/>
</dbReference>
<dbReference type="Pfam" id="PF00106">
    <property type="entry name" value="adh_short"/>
    <property type="match status" value="1"/>
</dbReference>
<dbReference type="PRINTS" id="PR00081">
    <property type="entry name" value="GDHRDH"/>
</dbReference>
<reference evidence="3" key="1">
    <citation type="journal article" date="2023" name="PhytoFront">
        <title>Draft Genome Resources of Seven Strains of Tilletia horrida, Causal Agent of Kernel Smut of Rice.</title>
        <authorList>
            <person name="Khanal S."/>
            <person name="Antony Babu S."/>
            <person name="Zhou X.G."/>
        </authorList>
    </citation>
    <scope>NUCLEOTIDE SEQUENCE</scope>
    <source>
        <strain evidence="3">TX3</strain>
    </source>
</reference>